<evidence type="ECO:0000256" key="4">
    <source>
        <dbReference type="HAMAP-Rule" id="MF_01401"/>
    </source>
</evidence>
<accession>A0A011QMB4</accession>
<evidence type="ECO:0000256" key="2">
    <source>
        <dbReference type="ARBA" id="ARBA00047806"/>
    </source>
</evidence>
<sequence length="217" mass="24204">MSARRLLTALSLLVLGTTAGAAGTATEPTPTHRPDNMMAVPSPAAPQTAIFAGGCFWCIEADFEKLPGVIAVESGYTAGQTVNPTYEQVSAGGTGHTEAVRVRYDPQKVSYSQLVEYFWRHIDPTVKDRQFCDVGSQYRSGIYWQNDAERKVVESSRDALLKSGKIARIETELQPASTFYLAEEYHQDYYKKNPVRYAYYRSGCGRDIRVQNLWGSR</sequence>
<dbReference type="InterPro" id="IPR036509">
    <property type="entry name" value="Met_Sox_Rdtase_MsrA_sf"/>
</dbReference>
<evidence type="ECO:0000256" key="3">
    <source>
        <dbReference type="ARBA" id="ARBA00048782"/>
    </source>
</evidence>
<evidence type="ECO:0000259" key="6">
    <source>
        <dbReference type="Pfam" id="PF01625"/>
    </source>
</evidence>
<dbReference type="GO" id="GO:0033744">
    <property type="term" value="F:L-methionine:thioredoxin-disulfide S-oxidoreductase activity"/>
    <property type="evidence" value="ECO:0007669"/>
    <property type="project" value="RHEA"/>
</dbReference>
<dbReference type="HAMAP" id="MF_01401">
    <property type="entry name" value="MsrA"/>
    <property type="match status" value="1"/>
</dbReference>
<dbReference type="NCBIfam" id="TIGR00401">
    <property type="entry name" value="msrA"/>
    <property type="match status" value="1"/>
</dbReference>
<comment type="function">
    <text evidence="4">Has an important function as a repair enzyme for proteins that have been inactivated by oxidation. Catalyzes the reversible oxidation-reduction of methionine sulfoxide in proteins to methionine.</text>
</comment>
<evidence type="ECO:0000256" key="5">
    <source>
        <dbReference type="SAM" id="SignalP"/>
    </source>
</evidence>
<dbReference type="SUPFAM" id="SSF55068">
    <property type="entry name" value="Peptide methionine sulfoxide reductase"/>
    <property type="match status" value="1"/>
</dbReference>
<dbReference type="Pfam" id="PF01625">
    <property type="entry name" value="PMSR"/>
    <property type="match status" value="1"/>
</dbReference>
<protein>
    <recommendedName>
        <fullName evidence="4">Peptide methionine sulfoxide reductase MsrA</fullName>
        <shortName evidence="4">Protein-methionine-S-oxide reductase</shortName>
        <ecNumber evidence="4">1.8.4.11</ecNumber>
    </recommendedName>
    <alternativeName>
        <fullName evidence="4">Peptide-methionine (S)-S-oxide reductase</fullName>
        <shortName evidence="4">Peptide Met(O) reductase</shortName>
    </alternativeName>
</protein>
<proteinExistence type="inferred from homology"/>
<dbReference type="eggNOG" id="COG0225">
    <property type="taxonomic scope" value="Bacteria"/>
</dbReference>
<reference evidence="7" key="1">
    <citation type="submission" date="2014-02" db="EMBL/GenBank/DDBJ databases">
        <title>Expanding our view of genomic diversity in Candidatus Accumulibacter clades.</title>
        <authorList>
            <person name="Skennerton C.T."/>
            <person name="Barr J.J."/>
            <person name="Slater F.R."/>
            <person name="Bond P.L."/>
            <person name="Tyson G.W."/>
        </authorList>
    </citation>
    <scope>NUCLEOTIDE SEQUENCE [LARGE SCALE GENOMIC DNA]</scope>
</reference>
<comment type="caution">
    <text evidence="7">The sequence shown here is derived from an EMBL/GenBank/DDBJ whole genome shotgun (WGS) entry which is preliminary data.</text>
</comment>
<dbReference type="STRING" id="1454004.AW11_00812"/>
<feature type="signal peptide" evidence="5">
    <location>
        <begin position="1"/>
        <end position="21"/>
    </location>
</feature>
<dbReference type="AlphaFoldDB" id="A0A011QMB4"/>
<organism evidence="7 8">
    <name type="scientific">Accumulibacter regalis</name>
    <dbReference type="NCBI Taxonomy" id="522306"/>
    <lineage>
        <taxon>Bacteria</taxon>
        <taxon>Pseudomonadati</taxon>
        <taxon>Pseudomonadota</taxon>
        <taxon>Betaproteobacteria</taxon>
        <taxon>Candidatus Accumulibacter</taxon>
    </lineage>
</organism>
<keyword evidence="8" id="KW-1185">Reference proteome</keyword>
<keyword evidence="1 4" id="KW-0560">Oxidoreductase</keyword>
<feature type="domain" description="Peptide methionine sulphoxide reductase MsrA" evidence="6">
    <location>
        <begin position="48"/>
        <end position="198"/>
    </location>
</feature>
<dbReference type="PANTHER" id="PTHR43774">
    <property type="entry name" value="PEPTIDE METHIONINE SULFOXIDE REDUCTASE"/>
    <property type="match status" value="1"/>
</dbReference>
<name>A0A011QMB4_ACCRE</name>
<dbReference type="EMBL" id="JEMY01000006">
    <property type="protein sequence ID" value="EXI90457.1"/>
    <property type="molecule type" value="Genomic_DNA"/>
</dbReference>
<dbReference type="Proteomes" id="UP000022141">
    <property type="component" value="Unassembled WGS sequence"/>
</dbReference>
<dbReference type="PANTHER" id="PTHR43774:SF1">
    <property type="entry name" value="PEPTIDE METHIONINE SULFOXIDE REDUCTASE MSRA 2"/>
    <property type="match status" value="1"/>
</dbReference>
<comment type="catalytic activity">
    <reaction evidence="2 4">
        <text>L-methionyl-[protein] + [thioredoxin]-disulfide + H2O = L-methionyl-(S)-S-oxide-[protein] + [thioredoxin]-dithiol</text>
        <dbReference type="Rhea" id="RHEA:14217"/>
        <dbReference type="Rhea" id="RHEA-COMP:10698"/>
        <dbReference type="Rhea" id="RHEA-COMP:10700"/>
        <dbReference type="Rhea" id="RHEA-COMP:12313"/>
        <dbReference type="Rhea" id="RHEA-COMP:12315"/>
        <dbReference type="ChEBI" id="CHEBI:15377"/>
        <dbReference type="ChEBI" id="CHEBI:16044"/>
        <dbReference type="ChEBI" id="CHEBI:29950"/>
        <dbReference type="ChEBI" id="CHEBI:44120"/>
        <dbReference type="ChEBI" id="CHEBI:50058"/>
        <dbReference type="EC" id="1.8.4.11"/>
    </reaction>
</comment>
<dbReference type="GO" id="GO:0008113">
    <property type="term" value="F:peptide-methionine (S)-S-oxide reductase activity"/>
    <property type="evidence" value="ECO:0007669"/>
    <property type="project" value="UniProtKB-UniRule"/>
</dbReference>
<feature type="chain" id="PRO_5001462180" description="Peptide methionine sulfoxide reductase MsrA" evidence="5">
    <location>
        <begin position="22"/>
        <end position="217"/>
    </location>
</feature>
<evidence type="ECO:0000313" key="7">
    <source>
        <dbReference type="EMBL" id="EXI90457.1"/>
    </source>
</evidence>
<evidence type="ECO:0000256" key="1">
    <source>
        <dbReference type="ARBA" id="ARBA00023002"/>
    </source>
</evidence>
<dbReference type="PATRIC" id="fig|1454004.3.peg.841"/>
<keyword evidence="5" id="KW-0732">Signal</keyword>
<dbReference type="EC" id="1.8.4.11" evidence="4"/>
<gene>
    <name evidence="4 7" type="primary">msrA</name>
    <name evidence="7" type="ORF">AW11_00812</name>
</gene>
<comment type="similarity">
    <text evidence="4">Belongs to the MsrA Met sulfoxide reductase family.</text>
</comment>
<comment type="catalytic activity">
    <reaction evidence="3 4">
        <text>[thioredoxin]-disulfide + L-methionine + H2O = L-methionine (S)-S-oxide + [thioredoxin]-dithiol</text>
        <dbReference type="Rhea" id="RHEA:19993"/>
        <dbReference type="Rhea" id="RHEA-COMP:10698"/>
        <dbReference type="Rhea" id="RHEA-COMP:10700"/>
        <dbReference type="ChEBI" id="CHEBI:15377"/>
        <dbReference type="ChEBI" id="CHEBI:29950"/>
        <dbReference type="ChEBI" id="CHEBI:50058"/>
        <dbReference type="ChEBI" id="CHEBI:57844"/>
        <dbReference type="ChEBI" id="CHEBI:58772"/>
        <dbReference type="EC" id="1.8.4.11"/>
    </reaction>
</comment>
<feature type="active site" evidence="4">
    <location>
        <position position="55"/>
    </location>
</feature>
<dbReference type="Gene3D" id="3.30.1060.10">
    <property type="entry name" value="Peptide methionine sulphoxide reductase MsrA"/>
    <property type="match status" value="1"/>
</dbReference>
<evidence type="ECO:0000313" key="8">
    <source>
        <dbReference type="Proteomes" id="UP000022141"/>
    </source>
</evidence>
<dbReference type="InterPro" id="IPR002569">
    <property type="entry name" value="Met_Sox_Rdtase_MsrA_dom"/>
</dbReference>